<dbReference type="Gene3D" id="3.30.1950.10">
    <property type="entry name" value="wza like domain"/>
    <property type="match status" value="1"/>
</dbReference>
<evidence type="ECO:0000259" key="17">
    <source>
        <dbReference type="Pfam" id="PF02563"/>
    </source>
</evidence>
<name>A0ABT6F7C2_9BACT</name>
<dbReference type="Gene3D" id="3.10.560.10">
    <property type="entry name" value="Outer membrane lipoprotein wza domain like"/>
    <property type="match status" value="1"/>
</dbReference>
<gene>
    <name evidence="19" type="ORF">PZE19_06755</name>
</gene>
<evidence type="ECO:0000256" key="15">
    <source>
        <dbReference type="SAM" id="MobiDB-lite"/>
    </source>
</evidence>
<evidence type="ECO:0000259" key="18">
    <source>
        <dbReference type="Pfam" id="PF22461"/>
    </source>
</evidence>
<reference evidence="19 20" key="1">
    <citation type="submission" date="2023-03" db="EMBL/GenBank/DDBJ databases">
        <title>Paludisphaera mucosa sp. nov. a novel planctomycete from northern fen.</title>
        <authorList>
            <person name="Ivanova A."/>
        </authorList>
    </citation>
    <scope>NUCLEOTIDE SEQUENCE [LARGE SCALE GENOMIC DNA]</scope>
    <source>
        <strain evidence="19 20">Pla2</strain>
    </source>
</reference>
<evidence type="ECO:0000256" key="6">
    <source>
        <dbReference type="ARBA" id="ARBA00022692"/>
    </source>
</evidence>
<evidence type="ECO:0000256" key="11">
    <source>
        <dbReference type="ARBA" id="ARBA00023136"/>
    </source>
</evidence>
<keyword evidence="4" id="KW-1134">Transmembrane beta strand</keyword>
<proteinExistence type="inferred from homology"/>
<organism evidence="19 20">
    <name type="scientific">Paludisphaera mucosa</name>
    <dbReference type="NCBI Taxonomy" id="3030827"/>
    <lineage>
        <taxon>Bacteria</taxon>
        <taxon>Pseudomonadati</taxon>
        <taxon>Planctomycetota</taxon>
        <taxon>Planctomycetia</taxon>
        <taxon>Isosphaerales</taxon>
        <taxon>Isosphaeraceae</taxon>
        <taxon>Paludisphaera</taxon>
    </lineage>
</organism>
<keyword evidence="9" id="KW-0406">Ion transport</keyword>
<keyword evidence="12" id="KW-0564">Palmitate</keyword>
<evidence type="ECO:0000256" key="16">
    <source>
        <dbReference type="SAM" id="SignalP"/>
    </source>
</evidence>
<feature type="domain" description="SLBB" evidence="18">
    <location>
        <begin position="325"/>
        <end position="407"/>
    </location>
</feature>
<dbReference type="Pfam" id="PF02563">
    <property type="entry name" value="Poly_export"/>
    <property type="match status" value="1"/>
</dbReference>
<keyword evidence="5" id="KW-0762">Sugar transport</keyword>
<keyword evidence="8" id="KW-0625">Polysaccharide transport</keyword>
<comment type="similarity">
    <text evidence="2">Belongs to the BexD/CtrA/VexA family.</text>
</comment>
<accession>A0ABT6F7C2</accession>
<keyword evidence="6" id="KW-0812">Transmembrane</keyword>
<evidence type="ECO:0000256" key="4">
    <source>
        <dbReference type="ARBA" id="ARBA00022452"/>
    </source>
</evidence>
<dbReference type="InterPro" id="IPR049712">
    <property type="entry name" value="Poly_export"/>
</dbReference>
<keyword evidence="11" id="KW-0472">Membrane</keyword>
<dbReference type="InterPro" id="IPR003715">
    <property type="entry name" value="Poly_export_N"/>
</dbReference>
<evidence type="ECO:0000256" key="10">
    <source>
        <dbReference type="ARBA" id="ARBA00023114"/>
    </source>
</evidence>
<keyword evidence="20" id="KW-1185">Reference proteome</keyword>
<evidence type="ECO:0000256" key="3">
    <source>
        <dbReference type="ARBA" id="ARBA00022448"/>
    </source>
</evidence>
<evidence type="ECO:0000256" key="12">
    <source>
        <dbReference type="ARBA" id="ARBA00023139"/>
    </source>
</evidence>
<evidence type="ECO:0000256" key="8">
    <source>
        <dbReference type="ARBA" id="ARBA00023047"/>
    </source>
</evidence>
<keyword evidence="13" id="KW-0998">Cell outer membrane</keyword>
<evidence type="ECO:0000256" key="14">
    <source>
        <dbReference type="ARBA" id="ARBA00023288"/>
    </source>
</evidence>
<dbReference type="Proteomes" id="UP001216907">
    <property type="component" value="Unassembled WGS sequence"/>
</dbReference>
<evidence type="ECO:0000313" key="19">
    <source>
        <dbReference type="EMBL" id="MDG3003459.1"/>
    </source>
</evidence>
<dbReference type="InterPro" id="IPR054765">
    <property type="entry name" value="SLBB_dom"/>
</dbReference>
<feature type="chain" id="PRO_5046351212" evidence="16">
    <location>
        <begin position="19"/>
        <end position="426"/>
    </location>
</feature>
<evidence type="ECO:0000256" key="1">
    <source>
        <dbReference type="ARBA" id="ARBA00004571"/>
    </source>
</evidence>
<evidence type="ECO:0000256" key="5">
    <source>
        <dbReference type="ARBA" id="ARBA00022597"/>
    </source>
</evidence>
<dbReference type="PANTHER" id="PTHR33619:SF3">
    <property type="entry name" value="POLYSACCHARIDE EXPORT PROTEIN GFCE-RELATED"/>
    <property type="match status" value="1"/>
</dbReference>
<protein>
    <submittedName>
        <fullName evidence="19">Polysaccharide biosynthesis/export family protein</fullName>
    </submittedName>
</protein>
<evidence type="ECO:0000256" key="2">
    <source>
        <dbReference type="ARBA" id="ARBA00009450"/>
    </source>
</evidence>
<dbReference type="RefSeq" id="WP_277859810.1">
    <property type="nucleotide sequence ID" value="NZ_JARRAG010000001.1"/>
</dbReference>
<feature type="domain" description="Polysaccharide export protein N-terminal" evidence="17">
    <location>
        <begin position="81"/>
        <end position="149"/>
    </location>
</feature>
<keyword evidence="10" id="KW-0626">Porin</keyword>
<feature type="signal peptide" evidence="16">
    <location>
        <begin position="1"/>
        <end position="18"/>
    </location>
</feature>
<comment type="caution">
    <text evidence="19">The sequence shown here is derived from an EMBL/GenBank/DDBJ whole genome shotgun (WGS) entry which is preliminary data.</text>
</comment>
<sequence>MTRSPAPPWLLAAVAAGAGLALPLVPVSGQEAKPEPAQAPPAEKESIEKQITKVIEAYDLTPKPEPDIPDPPPHEGAMIDQPPYRIEPPDLILIEVLEALPARPISGERLVRPDGSITLGFYGEVHVRGLTIEQAKVKIIKHLRSYLSDDVLGLREEASNPLELHRPEPTRPSPPQCGPPQAALLSEAKWKVARVQGSVEWRDWLRTYESSRTDSLTRRWRQGGSAQKNYFARVALPGPFQEPGEQPAEATPAPAEEPAKAISVTTQGEVTIRIEVETKPRPANLEEPFVGVRPAFDLDDPINWRPAPPQENDRVFVDVTAYNSKNYFVLGDVAAPGKLPITGNETVLDAIQYAGGLVSSGDSGDVILVRPGRNGKPPRTYSVDLKGIIVRGETRTNYQIFPGDRLFIGRKGSFNTKMSETPTKPE</sequence>
<dbReference type="Pfam" id="PF22461">
    <property type="entry name" value="SLBB_2"/>
    <property type="match status" value="1"/>
</dbReference>
<dbReference type="EMBL" id="JARRAG010000001">
    <property type="protein sequence ID" value="MDG3003459.1"/>
    <property type="molecule type" value="Genomic_DNA"/>
</dbReference>
<evidence type="ECO:0000313" key="20">
    <source>
        <dbReference type="Proteomes" id="UP001216907"/>
    </source>
</evidence>
<evidence type="ECO:0000256" key="7">
    <source>
        <dbReference type="ARBA" id="ARBA00022729"/>
    </source>
</evidence>
<keyword evidence="7 16" id="KW-0732">Signal</keyword>
<evidence type="ECO:0000256" key="13">
    <source>
        <dbReference type="ARBA" id="ARBA00023237"/>
    </source>
</evidence>
<feature type="compositionally biased region" description="Low complexity" evidence="15">
    <location>
        <begin position="242"/>
        <end position="256"/>
    </location>
</feature>
<feature type="region of interest" description="Disordered" evidence="15">
    <location>
        <begin position="239"/>
        <end position="258"/>
    </location>
</feature>
<evidence type="ECO:0000256" key="9">
    <source>
        <dbReference type="ARBA" id="ARBA00023065"/>
    </source>
</evidence>
<feature type="region of interest" description="Disordered" evidence="15">
    <location>
        <begin position="61"/>
        <end position="82"/>
    </location>
</feature>
<keyword evidence="3" id="KW-0813">Transport</keyword>
<keyword evidence="14" id="KW-0449">Lipoprotein</keyword>
<comment type="subcellular location">
    <subcellularLocation>
        <location evidence="1">Cell outer membrane</location>
        <topology evidence="1">Multi-pass membrane protein</topology>
    </subcellularLocation>
</comment>
<dbReference type="PANTHER" id="PTHR33619">
    <property type="entry name" value="POLYSACCHARIDE EXPORT PROTEIN GFCE-RELATED"/>
    <property type="match status" value="1"/>
</dbReference>